<protein>
    <submittedName>
        <fullName evidence="1">DUF3800 domain-containing protein</fullName>
    </submittedName>
</protein>
<accession>A0A9Q9M044</accession>
<sequence>MRFYIAYLDEFGHDGPFVSKLDPKYKTSPVFGLGGFLIPAEEARYFSTSFFKLKSRMFQTEISHSSKKASQWEKKGSDLFKPSKITKHQEIRNSFNRLLNELYRKRNGYTFYVGTEKRKDPNYHNSTQLYQSTLREAIKRIDEFCTERDAQFILCLDYHSNRAEMVKSSAVEMFGAKRKSLIEPLFHAESDLYQTLQFADWIAAVVGKIYSYNTCPHEFAENEPFKTYFGDRIKRASLKSGVRMQKVENTAMANAFASAIAKNGK</sequence>
<reference evidence="1" key="1">
    <citation type="submission" date="2021-08" db="EMBL/GenBank/DDBJ databases">
        <authorList>
            <person name="Nwanade C."/>
            <person name="Wang M."/>
            <person name="Masoudi A."/>
            <person name="Yu Z."/>
            <person name="Liu J."/>
        </authorList>
    </citation>
    <scope>NUCLEOTIDE SEQUENCE</scope>
    <source>
        <strain evidence="1">S056</strain>
    </source>
</reference>
<evidence type="ECO:0000313" key="1">
    <source>
        <dbReference type="EMBL" id="UWP96214.1"/>
    </source>
</evidence>
<dbReference type="EMBL" id="CP080776">
    <property type="protein sequence ID" value="UWP96214.1"/>
    <property type="molecule type" value="Genomic_DNA"/>
</dbReference>
<dbReference type="Proteomes" id="UP001057991">
    <property type="component" value="Chromosome"/>
</dbReference>
<dbReference type="AlphaFoldDB" id="A0A9Q9M044"/>
<dbReference type="Pfam" id="PF12686">
    <property type="entry name" value="DUF3800"/>
    <property type="match status" value="1"/>
</dbReference>
<evidence type="ECO:0000313" key="2">
    <source>
        <dbReference type="Proteomes" id="UP001057991"/>
    </source>
</evidence>
<gene>
    <name evidence="1" type="ORF">K3X48_04285</name>
</gene>
<dbReference type="InterPro" id="IPR024524">
    <property type="entry name" value="DUF3800"/>
</dbReference>
<organism evidence="1 2">
    <name type="scientific">Aliiroseovarius crassostreae</name>
    <dbReference type="NCBI Taxonomy" id="154981"/>
    <lineage>
        <taxon>Bacteria</taxon>
        <taxon>Pseudomonadati</taxon>
        <taxon>Pseudomonadota</taxon>
        <taxon>Alphaproteobacteria</taxon>
        <taxon>Rhodobacterales</taxon>
        <taxon>Paracoccaceae</taxon>
        <taxon>Aliiroseovarius</taxon>
    </lineage>
</organism>
<name>A0A9Q9M044_9RHOB</name>
<dbReference type="RefSeq" id="WP_259806462.1">
    <property type="nucleotide sequence ID" value="NZ_CP080776.1"/>
</dbReference>
<proteinExistence type="predicted"/>